<evidence type="ECO:0000256" key="17">
    <source>
        <dbReference type="ARBA" id="ARBA00023306"/>
    </source>
</evidence>
<evidence type="ECO:0000256" key="13">
    <source>
        <dbReference type="ARBA" id="ARBA00023074"/>
    </source>
</evidence>
<evidence type="ECO:0000256" key="4">
    <source>
        <dbReference type="ARBA" id="ARBA00005361"/>
    </source>
</evidence>
<dbReference type="STRING" id="409849.ENSPMGP00000025576"/>
<keyword evidence="6" id="KW-0158">Chromosome</keyword>
<keyword evidence="23" id="KW-1185">Reference proteome</keyword>
<organism evidence="22 23">
    <name type="scientific">Periophthalmus magnuspinnatus</name>
    <dbReference type="NCBI Taxonomy" id="409849"/>
    <lineage>
        <taxon>Eukaryota</taxon>
        <taxon>Metazoa</taxon>
        <taxon>Chordata</taxon>
        <taxon>Craniata</taxon>
        <taxon>Vertebrata</taxon>
        <taxon>Euteleostomi</taxon>
        <taxon>Actinopterygii</taxon>
        <taxon>Neopterygii</taxon>
        <taxon>Teleostei</taxon>
        <taxon>Neoteleostei</taxon>
        <taxon>Acanthomorphata</taxon>
        <taxon>Gobiaria</taxon>
        <taxon>Gobiiformes</taxon>
        <taxon>Gobioidei</taxon>
        <taxon>Gobiidae</taxon>
        <taxon>Oxudercinae</taxon>
        <taxon>Periophthalmus</taxon>
    </lineage>
</organism>
<dbReference type="PANTHER" id="PTHR21255">
    <property type="entry name" value="T-COMPLEX-ASSOCIATED-TESTIS-EXPRESSED 1/ DYNEIN LIGHT CHAIN"/>
    <property type="match status" value="1"/>
</dbReference>
<keyword evidence="7" id="KW-0963">Cytoplasm</keyword>
<evidence type="ECO:0000256" key="15">
    <source>
        <dbReference type="ARBA" id="ARBA00023212"/>
    </source>
</evidence>
<keyword evidence="5" id="KW-0813">Transport</keyword>
<keyword evidence="15" id="KW-0206">Cytoskeleton</keyword>
<keyword evidence="16" id="KW-0539">Nucleus</keyword>
<comment type="similarity">
    <text evidence="4">Belongs to the dynein light chain Tctex-type family.</text>
</comment>
<keyword evidence="14" id="KW-0505">Motor protein</keyword>
<keyword evidence="13" id="KW-0944">Nitration</keyword>
<evidence type="ECO:0000256" key="12">
    <source>
        <dbReference type="ARBA" id="ARBA00023017"/>
    </source>
</evidence>
<dbReference type="InterPro" id="IPR038586">
    <property type="entry name" value="Tctex-1-like_sf"/>
</dbReference>
<keyword evidence="17" id="KW-0131">Cell cycle</keyword>
<dbReference type="CDD" id="cd21455">
    <property type="entry name" value="DLC-like_DYNLT1_DYNLT3"/>
    <property type="match status" value="1"/>
</dbReference>
<dbReference type="GO" id="GO:0005634">
    <property type="term" value="C:nucleus"/>
    <property type="evidence" value="ECO:0007669"/>
    <property type="project" value="UniProtKB-SubCell"/>
</dbReference>
<name>A0A3B4BAM0_9GOBI</name>
<evidence type="ECO:0000256" key="11">
    <source>
        <dbReference type="ARBA" id="ARBA00022838"/>
    </source>
</evidence>
<comment type="subunit">
    <text evidence="21">Homodimer. The cytoplasmic dynein 1 complex consists of two catalytic heavy chains (HCs) and a number of non-catalytic subunits presented by intermediate chains (ICs), light intermediate chains (LICs) and light chains (LCs); the composition seems to vary in respect to the IC, LIC and LC composition. The heavy chain homodimer serves as a scaffold for the probable homodimeric assembly of the respective non-catalytic subunits. The ICs and LICs bind directly to the HC dimer and the LCs assemble on the IC dimer. DYNLT1 and DYNLT3 compete for association with dynein IC (DYNC1I1 or DYNC1I2). Self-associates. Interacts with DYNC1I1 and DYNC1I2. Interacts with BUB3. Interacts with SATB1 in nucleus to form complex with matrix attachment regions (MARs) of DNA.</text>
</comment>
<comment type="subcellular location">
    <subcellularLocation>
        <location evidence="3">Chromosome</location>
        <location evidence="3">Centromere</location>
        <location evidence="3">Kinetochore</location>
    </subcellularLocation>
    <subcellularLocation>
        <location evidence="2">Cytoplasm</location>
        <location evidence="2">Cytoskeleton</location>
    </subcellularLocation>
    <subcellularLocation>
        <location evidence="1">Nucleus</location>
    </subcellularLocation>
</comment>
<dbReference type="InterPro" id="IPR005334">
    <property type="entry name" value="Tctex-1-like"/>
</dbReference>
<accession>A0A3B4BAM0</accession>
<dbReference type="InterPro" id="IPR036925">
    <property type="entry name" value="TIF_IF2_dom3_sf"/>
</dbReference>
<evidence type="ECO:0000256" key="2">
    <source>
        <dbReference type="ARBA" id="ARBA00004245"/>
    </source>
</evidence>
<comment type="function">
    <text evidence="19">Acts as one of several non-catalytic accessory components of the cytoplasmic dynein 1 complex that are thought to be involved in linking dynein to cargos and to adapter proteins that regulate dynein function. Cytoplasmic dynein 1 acts as a motor for the intracellular retrograde motility of vesicles and organelles along microtubules. Probably binds BUB3 as part of transport cargo. Required for the efficient progression through mitosis.</text>
</comment>
<proteinExistence type="inferred from homology"/>
<dbReference type="GO" id="GO:0005868">
    <property type="term" value="C:cytoplasmic dynein complex"/>
    <property type="evidence" value="ECO:0007669"/>
    <property type="project" value="TreeGrafter"/>
</dbReference>
<dbReference type="Pfam" id="PF03645">
    <property type="entry name" value="Tctex-1"/>
    <property type="match status" value="1"/>
</dbReference>
<evidence type="ECO:0000256" key="8">
    <source>
        <dbReference type="ARBA" id="ARBA00022618"/>
    </source>
</evidence>
<evidence type="ECO:0000313" key="23">
    <source>
        <dbReference type="Proteomes" id="UP000261520"/>
    </source>
</evidence>
<evidence type="ECO:0000256" key="6">
    <source>
        <dbReference type="ARBA" id="ARBA00022454"/>
    </source>
</evidence>
<evidence type="ECO:0000256" key="3">
    <source>
        <dbReference type="ARBA" id="ARBA00004629"/>
    </source>
</evidence>
<keyword evidence="10" id="KW-0498">Mitosis</keyword>
<dbReference type="GO" id="GO:0000776">
    <property type="term" value="C:kinetochore"/>
    <property type="evidence" value="ECO:0007669"/>
    <property type="project" value="UniProtKB-KW"/>
</dbReference>
<reference evidence="22" key="2">
    <citation type="submission" date="2025-09" db="UniProtKB">
        <authorList>
            <consortium name="Ensembl"/>
        </authorList>
    </citation>
    <scope>IDENTIFICATION</scope>
</reference>
<dbReference type="Gene3D" id="3.30.1140.40">
    <property type="entry name" value="Tctex-1"/>
    <property type="match status" value="1"/>
</dbReference>
<protein>
    <recommendedName>
        <fullName evidence="20">Dynein light chain Tctex-type 3</fullName>
    </recommendedName>
</protein>
<evidence type="ECO:0000256" key="19">
    <source>
        <dbReference type="ARBA" id="ARBA00037393"/>
    </source>
</evidence>
<evidence type="ECO:0000256" key="9">
    <source>
        <dbReference type="ARBA" id="ARBA00022701"/>
    </source>
</evidence>
<keyword evidence="12" id="KW-0243">Dynein</keyword>
<keyword evidence="8" id="KW-0132">Cell division</keyword>
<evidence type="ECO:0000256" key="10">
    <source>
        <dbReference type="ARBA" id="ARBA00022776"/>
    </source>
</evidence>
<evidence type="ECO:0000256" key="7">
    <source>
        <dbReference type="ARBA" id="ARBA00022490"/>
    </source>
</evidence>
<evidence type="ECO:0000313" key="22">
    <source>
        <dbReference type="Ensembl" id="ENSPMGP00000025576.1"/>
    </source>
</evidence>
<dbReference type="GO" id="GO:0005874">
    <property type="term" value="C:microtubule"/>
    <property type="evidence" value="ECO:0007669"/>
    <property type="project" value="UniProtKB-KW"/>
</dbReference>
<dbReference type="SUPFAM" id="SSF52156">
    <property type="entry name" value="Initiation factor IF2/eIF5b, domain 3"/>
    <property type="match status" value="1"/>
</dbReference>
<dbReference type="Proteomes" id="UP000261520">
    <property type="component" value="Unplaced"/>
</dbReference>
<reference evidence="22" key="1">
    <citation type="submission" date="2025-08" db="UniProtKB">
        <authorList>
            <consortium name="Ensembl"/>
        </authorList>
    </citation>
    <scope>IDENTIFICATION</scope>
</reference>
<evidence type="ECO:0000256" key="1">
    <source>
        <dbReference type="ARBA" id="ARBA00004123"/>
    </source>
</evidence>
<keyword evidence="11" id="KW-0995">Kinetochore</keyword>
<dbReference type="GO" id="GO:0051301">
    <property type="term" value="P:cell division"/>
    <property type="evidence" value="ECO:0007669"/>
    <property type="project" value="UniProtKB-KW"/>
</dbReference>
<dbReference type="GO" id="GO:0005737">
    <property type="term" value="C:cytoplasm"/>
    <property type="evidence" value="ECO:0007669"/>
    <property type="project" value="TreeGrafter"/>
</dbReference>
<evidence type="ECO:0000256" key="18">
    <source>
        <dbReference type="ARBA" id="ARBA00023328"/>
    </source>
</evidence>
<dbReference type="Ensembl" id="ENSPMGT00000027234.1">
    <property type="protein sequence ID" value="ENSPMGP00000025576.1"/>
    <property type="gene ID" value="ENSPMGG00000020630.1"/>
</dbReference>
<keyword evidence="18" id="KW-0137">Centromere</keyword>
<dbReference type="Gene3D" id="3.40.50.10050">
    <property type="entry name" value="Translation initiation factor IF- 2, domain 3"/>
    <property type="match status" value="1"/>
</dbReference>
<dbReference type="GO" id="GO:0007018">
    <property type="term" value="P:microtubule-based movement"/>
    <property type="evidence" value="ECO:0007669"/>
    <property type="project" value="TreeGrafter"/>
</dbReference>
<evidence type="ECO:0000256" key="21">
    <source>
        <dbReference type="ARBA" id="ARBA00046439"/>
    </source>
</evidence>
<evidence type="ECO:0000256" key="16">
    <source>
        <dbReference type="ARBA" id="ARBA00023242"/>
    </source>
</evidence>
<keyword evidence="9" id="KW-0493">Microtubule</keyword>
<sequence length="128" mass="14445">MADSLGVRIFSAEIIYHLFDAFTKYREDYKKAKQEEFNVDATIGGEDYNKDQVNKWTAAILERCISDLCKLGKQYKYIVTCAVTQKTGAGLHAANSCFWDTALDGSCTVKWENRTMYCIVSVFALSIA</sequence>
<dbReference type="PANTHER" id="PTHR21255:SF20">
    <property type="entry name" value="DYNEIN LIGHT CHAIN TCTEX-TYPE 3"/>
    <property type="match status" value="1"/>
</dbReference>
<dbReference type="GO" id="GO:0045505">
    <property type="term" value="F:dynein intermediate chain binding"/>
    <property type="evidence" value="ECO:0007669"/>
    <property type="project" value="TreeGrafter"/>
</dbReference>
<dbReference type="AlphaFoldDB" id="A0A3B4BAM0"/>
<evidence type="ECO:0000256" key="5">
    <source>
        <dbReference type="ARBA" id="ARBA00022448"/>
    </source>
</evidence>
<evidence type="ECO:0000256" key="20">
    <source>
        <dbReference type="ARBA" id="ARBA00039901"/>
    </source>
</evidence>
<evidence type="ECO:0000256" key="14">
    <source>
        <dbReference type="ARBA" id="ARBA00023175"/>
    </source>
</evidence>